<keyword evidence="7" id="KW-1185">Reference proteome</keyword>
<dbReference type="PROSITE" id="PS50008">
    <property type="entry name" value="PIPLC_Y_DOMAIN"/>
    <property type="match status" value="1"/>
</dbReference>
<dbReference type="SUPFAM" id="SSF51695">
    <property type="entry name" value="PLC-like phosphodiesterases"/>
    <property type="match status" value="1"/>
</dbReference>
<keyword evidence="2" id="KW-0442">Lipid degradation</keyword>
<keyword evidence="2" id="KW-0443">Lipid metabolism</keyword>
<keyword evidence="2" id="KW-0378">Hydrolase</keyword>
<dbReference type="Pfam" id="PF00387">
    <property type="entry name" value="PI-PLC-Y"/>
    <property type="match status" value="1"/>
</dbReference>
<dbReference type="PANTHER" id="PTHR10336:SF105">
    <property type="entry name" value="PHOSPHOINOSITIDE PHOSPHOLIPASE C 1"/>
    <property type="match status" value="1"/>
</dbReference>
<organism evidence="6 7">
    <name type="scientific">Ficus carica</name>
    <name type="common">Common fig</name>
    <dbReference type="NCBI Taxonomy" id="3494"/>
    <lineage>
        <taxon>Eukaryota</taxon>
        <taxon>Viridiplantae</taxon>
        <taxon>Streptophyta</taxon>
        <taxon>Embryophyta</taxon>
        <taxon>Tracheophyta</taxon>
        <taxon>Spermatophyta</taxon>
        <taxon>Magnoliopsida</taxon>
        <taxon>eudicotyledons</taxon>
        <taxon>Gunneridae</taxon>
        <taxon>Pentapetalae</taxon>
        <taxon>rosids</taxon>
        <taxon>fabids</taxon>
        <taxon>Rosales</taxon>
        <taxon>Moraceae</taxon>
        <taxon>Ficeae</taxon>
        <taxon>Ficus</taxon>
    </lineage>
</organism>
<evidence type="ECO:0000313" key="5">
    <source>
        <dbReference type="EMBL" id="GMN72377.1"/>
    </source>
</evidence>
<gene>
    <name evidence="5" type="ORF">TIFTF001_051995</name>
    <name evidence="6" type="ORF">TIFTF001_051997</name>
</gene>
<evidence type="ECO:0000259" key="4">
    <source>
        <dbReference type="PROSITE" id="PS50008"/>
    </source>
</evidence>
<dbReference type="SMART" id="SM00149">
    <property type="entry name" value="PLCYc"/>
    <property type="match status" value="1"/>
</dbReference>
<dbReference type="PANTHER" id="PTHR10336">
    <property type="entry name" value="PHOSPHOINOSITIDE-SPECIFIC PHOSPHOLIPASE C FAMILY PROTEIN"/>
    <property type="match status" value="1"/>
</dbReference>
<dbReference type="Pfam" id="PF00388">
    <property type="entry name" value="PI-PLC-X"/>
    <property type="match status" value="1"/>
</dbReference>
<feature type="region of interest" description="Disordered" evidence="3">
    <location>
        <begin position="105"/>
        <end position="139"/>
    </location>
</feature>
<dbReference type="PROSITE" id="PS50007">
    <property type="entry name" value="PIPLC_X_DOMAIN"/>
    <property type="match status" value="2"/>
</dbReference>
<name>A0AA88ECR3_FICCA</name>
<dbReference type="PRINTS" id="PR00390">
    <property type="entry name" value="PHPHLIPASEC"/>
</dbReference>
<reference evidence="6" key="1">
    <citation type="submission" date="2023-07" db="EMBL/GenBank/DDBJ databases">
        <title>draft genome sequence of fig (Ficus carica).</title>
        <authorList>
            <person name="Takahashi T."/>
            <person name="Nishimura K."/>
        </authorList>
    </citation>
    <scope>NUCLEOTIDE SEQUENCE</scope>
</reference>
<dbReference type="InterPro" id="IPR001711">
    <property type="entry name" value="PLipase_C_Pinositol-sp_Y"/>
</dbReference>
<dbReference type="Proteomes" id="UP001187192">
    <property type="component" value="Unassembled WGS sequence"/>
</dbReference>
<dbReference type="AlphaFoldDB" id="A0AA88ECR3"/>
<dbReference type="InterPro" id="IPR000909">
    <property type="entry name" value="PLipase_C_PInositol-sp_X_dom"/>
</dbReference>
<dbReference type="EMBL" id="BTGU01010335">
    <property type="protein sequence ID" value="GMN72384.1"/>
    <property type="molecule type" value="Genomic_DNA"/>
</dbReference>
<dbReference type="GO" id="GO:0004435">
    <property type="term" value="F:phosphatidylinositol-4,5-bisphosphate phospholipase C activity"/>
    <property type="evidence" value="ECO:0007669"/>
    <property type="project" value="UniProtKB-EC"/>
</dbReference>
<comment type="caution">
    <text evidence="6">The sequence shown here is derived from an EMBL/GenBank/DDBJ whole genome shotgun (WGS) entry which is preliminary data.</text>
</comment>
<evidence type="ECO:0000256" key="2">
    <source>
        <dbReference type="RuleBase" id="RU361133"/>
    </source>
</evidence>
<dbReference type="GO" id="GO:0005886">
    <property type="term" value="C:plasma membrane"/>
    <property type="evidence" value="ECO:0007669"/>
    <property type="project" value="UniProtKB-SubCell"/>
</dbReference>
<evidence type="ECO:0000313" key="6">
    <source>
        <dbReference type="EMBL" id="GMN72384.1"/>
    </source>
</evidence>
<dbReference type="EC" id="3.1.4.11" evidence="2"/>
<evidence type="ECO:0000256" key="3">
    <source>
        <dbReference type="SAM" id="MobiDB-lite"/>
    </source>
</evidence>
<evidence type="ECO:0000256" key="1">
    <source>
        <dbReference type="ARBA" id="ARBA00004202"/>
    </source>
</evidence>
<dbReference type="GO" id="GO:0016042">
    <property type="term" value="P:lipid catabolic process"/>
    <property type="evidence" value="ECO:0007669"/>
    <property type="project" value="UniProtKB-KW"/>
</dbReference>
<evidence type="ECO:0000313" key="7">
    <source>
        <dbReference type="Proteomes" id="UP001187192"/>
    </source>
</evidence>
<comment type="catalytic activity">
    <reaction evidence="2">
        <text>a 1,2-diacyl-sn-glycero-3-phospho-(1D-myo-inositol-4,5-bisphosphate) + H2O = 1D-myo-inositol 1,4,5-trisphosphate + a 1,2-diacyl-sn-glycerol + H(+)</text>
        <dbReference type="Rhea" id="RHEA:33179"/>
        <dbReference type="ChEBI" id="CHEBI:15377"/>
        <dbReference type="ChEBI" id="CHEBI:15378"/>
        <dbReference type="ChEBI" id="CHEBI:17815"/>
        <dbReference type="ChEBI" id="CHEBI:58456"/>
        <dbReference type="ChEBI" id="CHEBI:203600"/>
        <dbReference type="EC" id="3.1.4.11"/>
    </reaction>
</comment>
<dbReference type="EMBL" id="BTGU01010333">
    <property type="protein sequence ID" value="GMN72377.1"/>
    <property type="molecule type" value="Genomic_DNA"/>
</dbReference>
<dbReference type="InterPro" id="IPR017946">
    <property type="entry name" value="PLC-like_Pdiesterase_TIM-brl"/>
</dbReference>
<sequence>MQVHHDMNAPLSHYYLFTGHNSYLTGNQLSSKSSVDPIIKALKRGVRYHVVITFEDHLSSHLQAKVAKMVTKTFGDMLYCPKSDYLLEFPSPGSLKKRVLISTKPPEYRNSRHGRNNKQKQDQDHSEDEKNSGNKAPDNKWLADAVKVRRLSLSEQELENAAKTHGTDIVRFTQKNFLRVYPKGTRLNSSNYNPMLGWMHGAQMVAFNMQVRPLFGICCCRGRSDKNFNFQGDLS</sequence>
<dbReference type="GO" id="GO:0051209">
    <property type="term" value="P:release of sequestered calcium ion into cytosol"/>
    <property type="evidence" value="ECO:0007669"/>
    <property type="project" value="TreeGrafter"/>
</dbReference>
<feature type="compositionally biased region" description="Basic and acidic residues" evidence="3">
    <location>
        <begin position="119"/>
        <end position="132"/>
    </location>
</feature>
<dbReference type="GO" id="GO:0048015">
    <property type="term" value="P:phosphatidylinositol-mediated signaling"/>
    <property type="evidence" value="ECO:0007669"/>
    <property type="project" value="TreeGrafter"/>
</dbReference>
<accession>A0AA88ECR3</accession>
<protein>
    <recommendedName>
        <fullName evidence="2">Phosphoinositide phospholipase C</fullName>
        <ecNumber evidence="2">3.1.4.11</ecNumber>
    </recommendedName>
</protein>
<feature type="domain" description="PI-PLC Y-box" evidence="4">
    <location>
        <begin position="152"/>
        <end position="210"/>
    </location>
</feature>
<dbReference type="InterPro" id="IPR001192">
    <property type="entry name" value="PI-PLC_fam"/>
</dbReference>
<dbReference type="Gene3D" id="3.20.20.190">
    <property type="entry name" value="Phosphatidylinositol (PI) phosphodiesterase"/>
    <property type="match status" value="2"/>
</dbReference>
<dbReference type="SMART" id="SM00148">
    <property type="entry name" value="PLCXc"/>
    <property type="match status" value="1"/>
</dbReference>
<proteinExistence type="predicted"/>
<comment type="subcellular location">
    <subcellularLocation>
        <location evidence="1">Cell membrane</location>
        <topology evidence="1">Peripheral membrane protein</topology>
    </subcellularLocation>
</comment>